<reference evidence="5" key="1">
    <citation type="submission" date="2022-11" db="EMBL/GenBank/DDBJ databases">
        <title>Chromosomal genome sequence assembly and mating type (MAT) locus characterization of the leprose asexual lichenized fungus Lepraria neglecta (Nyl.) Erichsen.</title>
        <authorList>
            <person name="Allen J.L."/>
            <person name="Pfeffer B."/>
        </authorList>
    </citation>
    <scope>NUCLEOTIDE SEQUENCE</scope>
    <source>
        <strain evidence="5">Allen 5258</strain>
    </source>
</reference>
<feature type="domain" description="GIT Spa2 homology (SHD)" evidence="4">
    <location>
        <begin position="127"/>
        <end position="157"/>
    </location>
</feature>
<dbReference type="Pfam" id="PF08518">
    <property type="entry name" value="GIT_SHD"/>
    <property type="match status" value="2"/>
</dbReference>
<dbReference type="InterPro" id="IPR013724">
    <property type="entry name" value="GIT_SHD"/>
</dbReference>
<evidence type="ECO:0000256" key="1">
    <source>
        <dbReference type="ARBA" id="ARBA00022737"/>
    </source>
</evidence>
<dbReference type="InterPro" id="IPR056439">
    <property type="entry name" value="VBS_C3G9"/>
</dbReference>
<dbReference type="PANTHER" id="PTHR21601:SF0">
    <property type="entry name" value="PROTEIN SPA2-RELATED"/>
    <property type="match status" value="1"/>
</dbReference>
<organism evidence="5 6">
    <name type="scientific">Lepraria neglecta</name>
    <dbReference type="NCBI Taxonomy" id="209136"/>
    <lineage>
        <taxon>Eukaryota</taxon>
        <taxon>Fungi</taxon>
        <taxon>Dikarya</taxon>
        <taxon>Ascomycota</taxon>
        <taxon>Pezizomycotina</taxon>
        <taxon>Lecanoromycetes</taxon>
        <taxon>OSLEUM clade</taxon>
        <taxon>Lecanoromycetidae</taxon>
        <taxon>Lecanorales</taxon>
        <taxon>Lecanorineae</taxon>
        <taxon>Stereocaulaceae</taxon>
        <taxon>Lepraria</taxon>
    </lineage>
</organism>
<evidence type="ECO:0000259" key="4">
    <source>
        <dbReference type="SMART" id="SM00555"/>
    </source>
</evidence>
<evidence type="ECO:0000256" key="3">
    <source>
        <dbReference type="SAM" id="MobiDB-lite"/>
    </source>
</evidence>
<dbReference type="Pfam" id="PF12205">
    <property type="entry name" value="GIT1_C"/>
    <property type="match status" value="1"/>
</dbReference>
<feature type="compositionally biased region" description="Polar residues" evidence="3">
    <location>
        <begin position="710"/>
        <end position="722"/>
    </location>
</feature>
<dbReference type="Proteomes" id="UP001276659">
    <property type="component" value="Unassembled WGS sequence"/>
</dbReference>
<feature type="region of interest" description="Disordered" evidence="3">
    <location>
        <begin position="1"/>
        <end position="100"/>
    </location>
</feature>
<comment type="caution">
    <text evidence="5">The sequence shown here is derived from an EMBL/GenBank/DDBJ whole genome shotgun (WGS) entry which is preliminary data.</text>
</comment>
<feature type="compositionally biased region" description="Basic and acidic residues" evidence="3">
    <location>
        <begin position="354"/>
        <end position="371"/>
    </location>
</feature>
<keyword evidence="1" id="KW-0677">Repeat</keyword>
<keyword evidence="6" id="KW-1185">Reference proteome</keyword>
<proteinExistence type="predicted"/>
<dbReference type="Gene3D" id="1.20.120.330">
    <property type="entry name" value="Nucleotidyltransferases domain 2"/>
    <property type="match status" value="1"/>
</dbReference>
<feature type="compositionally biased region" description="Pro residues" evidence="3">
    <location>
        <begin position="62"/>
        <end position="71"/>
    </location>
</feature>
<feature type="coiled-coil region" evidence="2">
    <location>
        <begin position="493"/>
        <end position="520"/>
    </location>
</feature>
<dbReference type="Gene3D" id="1.10.287.1490">
    <property type="match status" value="1"/>
</dbReference>
<gene>
    <name evidence="5" type="ORF">OEA41_007108</name>
</gene>
<dbReference type="EMBL" id="JASNWA010000007">
    <property type="protein sequence ID" value="KAK3173776.1"/>
    <property type="molecule type" value="Genomic_DNA"/>
</dbReference>
<dbReference type="Pfam" id="PF23742">
    <property type="entry name" value="VBS_C3G9"/>
    <property type="match status" value="1"/>
</dbReference>
<name>A0AAD9Z933_9LECA</name>
<dbReference type="InterPro" id="IPR039892">
    <property type="entry name" value="Spa2/Sph1"/>
</dbReference>
<feature type="region of interest" description="Disordered" evidence="3">
    <location>
        <begin position="669"/>
        <end position="731"/>
    </location>
</feature>
<evidence type="ECO:0000313" key="5">
    <source>
        <dbReference type="EMBL" id="KAK3173776.1"/>
    </source>
</evidence>
<feature type="region of interest" description="Disordered" evidence="3">
    <location>
        <begin position="405"/>
        <end position="425"/>
    </location>
</feature>
<dbReference type="InterPro" id="IPR022018">
    <property type="entry name" value="GIT1_C"/>
</dbReference>
<feature type="compositionally biased region" description="Polar residues" evidence="3">
    <location>
        <begin position="72"/>
        <end position="87"/>
    </location>
</feature>
<feature type="compositionally biased region" description="Polar residues" evidence="3">
    <location>
        <begin position="8"/>
        <end position="28"/>
    </location>
</feature>
<feature type="compositionally biased region" description="Polar residues" evidence="3">
    <location>
        <begin position="43"/>
        <end position="58"/>
    </location>
</feature>
<accession>A0AAD9Z933</accession>
<sequence length="885" mass="97181">MNGRSGPLSPNSTQGSEWSGVSQYGQFSPNPPKTRGNLITPPISGSSNGTQGRMSNGMMNRPPGPGQPSPPNSIARSSYGTNMSSADNQRRKTLQTEEKLSQHYAILKRFLAQSLRDEKGNPKPNRARDKLLRLSAVQFEELSTDVYDELLRRQSSSGQQRDGPGQVPPYLLPKDNFHPKRNQARQKLATLPPPRFQDLATDVFYELERRFPTFAGSSISRTGSPALSMHGPPARIGTPNGMRQGYGPRNTSLGSQVMAGLGIPGVDEKNDQYGRPTAKTFQSSTIVPNKSTMVEDDDDDTSDIYGSRRDTTITSRSMGGSSEKDRRLAEYETQVVDFENRISEMQRKVSALEGEVHEKDSEIDDLHKSRNQEQGANDSERENWASLQSDLEGKLAQARNLNNNLQSELDKARNNHADTERDLRSEMDRLTGQASGGGEWKNRYESLDKAHQDLRTQLLWQEKVTTEVKQEATGFLNQMKALSERSSQSVEREESLVHRVQILEKELQEWKSRYARTKARSGTLRASSMANSLQQPDAGAVTRDGAFTAQDGLVKDIHVTKFQIAIDELLRSARGSEPNAVLAHVKSVVIAVRNITLDMGDTQSGNDEVTQQRNKLKAKVSATANNLITAAKNFAMSKDLSPVSLLDAAASHVSAAIVELVRQVKVRPTPAEELEDDDQHTPIADSPADYYGNSHSRSSAAPSAADGSIYISTSSPRPSQIPNGPMKPVKPVQNSLLSSAQYVPPSKPTNGNSRASSTMDHLKNFLESRTDTLIPSIQSLVSSIRTNAEPSDILDHLAAITSTTSQIIEKTAQDADSNDKRVHSMLQNLAESRDRLEDAGREGEEIGTENDWNGFVKGLPPLAFAIAKSTKELRGLVGQAEDEFS</sequence>
<dbReference type="GO" id="GO:1902716">
    <property type="term" value="C:cell cortex of growing cell tip"/>
    <property type="evidence" value="ECO:0007669"/>
    <property type="project" value="TreeGrafter"/>
</dbReference>
<feature type="domain" description="GIT Spa2 homology (SHD)" evidence="4">
    <location>
        <begin position="184"/>
        <end position="214"/>
    </location>
</feature>
<feature type="region of interest" description="Disordered" evidence="3">
    <location>
        <begin position="291"/>
        <end position="328"/>
    </location>
</feature>
<protein>
    <recommendedName>
        <fullName evidence="4">GIT Spa2 homology (SHD) domain-containing protein</fullName>
    </recommendedName>
</protein>
<dbReference type="GO" id="GO:0005826">
    <property type="term" value="C:actomyosin contractile ring"/>
    <property type="evidence" value="ECO:0007669"/>
    <property type="project" value="TreeGrafter"/>
</dbReference>
<dbReference type="GO" id="GO:0005078">
    <property type="term" value="F:MAP-kinase scaffold activity"/>
    <property type="evidence" value="ECO:0007669"/>
    <property type="project" value="TreeGrafter"/>
</dbReference>
<dbReference type="AlphaFoldDB" id="A0AAD9Z933"/>
<feature type="compositionally biased region" description="Basic and acidic residues" evidence="3">
    <location>
        <begin position="408"/>
        <end position="425"/>
    </location>
</feature>
<feature type="region of interest" description="Disordered" evidence="3">
    <location>
        <begin position="154"/>
        <end position="178"/>
    </location>
</feature>
<feature type="region of interest" description="Disordered" evidence="3">
    <location>
        <begin position="351"/>
        <end position="388"/>
    </location>
</feature>
<dbReference type="SMART" id="SM00555">
    <property type="entry name" value="GIT"/>
    <property type="match status" value="2"/>
</dbReference>
<feature type="compositionally biased region" description="Basic and acidic residues" evidence="3">
    <location>
        <begin position="88"/>
        <end position="100"/>
    </location>
</feature>
<dbReference type="PANTHER" id="PTHR21601">
    <property type="entry name" value="SPA2 PROTEIN"/>
    <property type="match status" value="1"/>
</dbReference>
<feature type="compositionally biased region" description="Low complexity" evidence="3">
    <location>
        <begin position="694"/>
        <end position="708"/>
    </location>
</feature>
<evidence type="ECO:0000256" key="2">
    <source>
        <dbReference type="SAM" id="Coils"/>
    </source>
</evidence>
<evidence type="ECO:0000313" key="6">
    <source>
        <dbReference type="Proteomes" id="UP001276659"/>
    </source>
</evidence>
<keyword evidence="2" id="KW-0175">Coiled coil</keyword>